<comment type="caution">
    <text evidence="2">The sequence shown here is derived from an EMBL/GenBank/DDBJ whole genome shotgun (WGS) entry which is preliminary data.</text>
</comment>
<name>A0A2A7U2H6_EDWTA</name>
<sequence>MKSLMKIGITMFKKKALLAPVILAISGAALAATSTPTETVKGRAPVYGDVGIVFRDNDTNGVASVGDTLTASANAFSDPDGDTATTPTYQWYSDDAPISGANNATYTLTKGDIGRVIRVGVIPNTDPSVTDPATGAEVFSSHGGAIDGSDSGDGTITIDSNAVASVTISGMSSPNPLVGDTLTAVATCTSGDDCTATSTIRWQIQNASGTGWDDIAGANASTYTIQKGDQKRKIQVVATK</sequence>
<keyword evidence="1" id="KW-0732">Signal</keyword>
<feature type="chain" id="PRO_5013060710" evidence="1">
    <location>
        <begin position="32"/>
        <end position="240"/>
    </location>
</feature>
<gene>
    <name evidence="2" type="ORF">CRM76_11430</name>
</gene>
<dbReference type="NCBIfam" id="NF040485">
    <property type="entry name" value="ZirU_fam"/>
    <property type="match status" value="1"/>
</dbReference>
<accession>A0A2A7U2H6</accession>
<proteinExistence type="predicted"/>
<organism evidence="2 3">
    <name type="scientific">Edwardsiella tarda</name>
    <dbReference type="NCBI Taxonomy" id="636"/>
    <lineage>
        <taxon>Bacteria</taxon>
        <taxon>Pseudomonadati</taxon>
        <taxon>Pseudomonadota</taxon>
        <taxon>Gammaproteobacteria</taxon>
        <taxon>Enterobacterales</taxon>
        <taxon>Hafniaceae</taxon>
        <taxon>Edwardsiella</taxon>
    </lineage>
</organism>
<dbReference type="InterPro" id="IPR054665">
    <property type="entry name" value="ZirU-like_dom"/>
</dbReference>
<dbReference type="OrthoDB" id="6628365at2"/>
<evidence type="ECO:0000256" key="1">
    <source>
        <dbReference type="SAM" id="SignalP"/>
    </source>
</evidence>
<dbReference type="EMBL" id="PDDV01000013">
    <property type="protein sequence ID" value="PEH72500.1"/>
    <property type="molecule type" value="Genomic_DNA"/>
</dbReference>
<evidence type="ECO:0000313" key="3">
    <source>
        <dbReference type="Proteomes" id="UP000219788"/>
    </source>
</evidence>
<protein>
    <submittedName>
        <fullName evidence="2">Invasin family protein</fullName>
    </submittedName>
</protein>
<dbReference type="Proteomes" id="UP000219788">
    <property type="component" value="Unassembled WGS sequence"/>
</dbReference>
<evidence type="ECO:0000313" key="2">
    <source>
        <dbReference type="EMBL" id="PEH72500.1"/>
    </source>
</evidence>
<dbReference type="Gene3D" id="2.60.40.2700">
    <property type="match status" value="2"/>
</dbReference>
<reference evidence="3" key="1">
    <citation type="submission" date="2017-09" db="EMBL/GenBank/DDBJ databases">
        <title>FDA dAtabase for Regulatory Grade micrObial Sequences (FDA-ARGOS): Supporting development and validation of Infectious Disease Dx tests.</title>
        <authorList>
            <person name="Goldberg B."/>
            <person name="Campos J."/>
            <person name="Tallon L."/>
            <person name="Sadzewicz L."/>
            <person name="Ott S."/>
            <person name="Zhao X."/>
            <person name="Nagaraj S."/>
            <person name="Vavikolanu K."/>
            <person name="Aluvathingal J."/>
            <person name="Nadendla S."/>
            <person name="Geyer C."/>
            <person name="Sichtig H."/>
        </authorList>
    </citation>
    <scope>NUCLEOTIDE SEQUENCE [LARGE SCALE GENOMIC DNA]</scope>
    <source>
        <strain evidence="3">FDAARGOS_370</strain>
    </source>
</reference>
<dbReference type="AlphaFoldDB" id="A0A2A7U2H6"/>
<feature type="signal peptide" evidence="1">
    <location>
        <begin position="1"/>
        <end position="31"/>
    </location>
</feature>